<dbReference type="PROSITE" id="PS51065">
    <property type="entry name" value="NHR"/>
    <property type="match status" value="5"/>
</dbReference>
<feature type="compositionally biased region" description="Polar residues" evidence="1">
    <location>
        <begin position="1053"/>
        <end position="1062"/>
    </location>
</feature>
<evidence type="ECO:0000259" key="2">
    <source>
        <dbReference type="PROSITE" id="PS51065"/>
    </source>
</evidence>
<keyword evidence="4" id="KW-1185">Reference proteome</keyword>
<feature type="compositionally biased region" description="Low complexity" evidence="1">
    <location>
        <begin position="17"/>
        <end position="34"/>
    </location>
</feature>
<proteinExistence type="predicted"/>
<dbReference type="InterPro" id="IPR006573">
    <property type="entry name" value="NHR_dom"/>
</dbReference>
<dbReference type="FunFam" id="2.60.120.920:FF:000001">
    <property type="entry name" value="neuralized-like protein 4 isoform X1"/>
    <property type="match status" value="4"/>
</dbReference>
<dbReference type="EMBL" id="JBFDAA010000017">
    <property type="protein sequence ID" value="KAL1116658.1"/>
    <property type="molecule type" value="Genomic_DNA"/>
</dbReference>
<dbReference type="InterPro" id="IPR043136">
    <property type="entry name" value="B30.2/SPRY_sf"/>
</dbReference>
<evidence type="ECO:0000313" key="4">
    <source>
        <dbReference type="Proteomes" id="UP001558652"/>
    </source>
</evidence>
<evidence type="ECO:0000313" key="3">
    <source>
        <dbReference type="EMBL" id="KAL1116658.1"/>
    </source>
</evidence>
<dbReference type="InterPro" id="IPR013320">
    <property type="entry name" value="ConA-like_dom_sf"/>
</dbReference>
<dbReference type="Pfam" id="PF07177">
    <property type="entry name" value="Neuralized"/>
    <property type="match status" value="5"/>
</dbReference>
<evidence type="ECO:0000256" key="1">
    <source>
        <dbReference type="SAM" id="MobiDB-lite"/>
    </source>
</evidence>
<reference evidence="3 4" key="1">
    <citation type="submission" date="2024-07" db="EMBL/GenBank/DDBJ databases">
        <title>Chromosome-level genome assembly of the water stick insect Ranatra chinensis (Heteroptera: Nepidae).</title>
        <authorList>
            <person name="Liu X."/>
        </authorList>
    </citation>
    <scope>NUCLEOTIDE SEQUENCE [LARGE SCALE GENOMIC DNA]</scope>
    <source>
        <strain evidence="3">Cailab_2021Rc</strain>
        <tissue evidence="3">Muscle</tissue>
    </source>
</reference>
<protein>
    <recommendedName>
        <fullName evidence="2">NHR domain-containing protein</fullName>
    </recommendedName>
</protein>
<feature type="domain" description="NHR" evidence="2">
    <location>
        <begin position="631"/>
        <end position="797"/>
    </location>
</feature>
<feature type="domain" description="NHR" evidence="2">
    <location>
        <begin position="432"/>
        <end position="598"/>
    </location>
</feature>
<organism evidence="3 4">
    <name type="scientific">Ranatra chinensis</name>
    <dbReference type="NCBI Taxonomy" id="642074"/>
    <lineage>
        <taxon>Eukaryota</taxon>
        <taxon>Metazoa</taxon>
        <taxon>Ecdysozoa</taxon>
        <taxon>Arthropoda</taxon>
        <taxon>Hexapoda</taxon>
        <taxon>Insecta</taxon>
        <taxon>Pterygota</taxon>
        <taxon>Neoptera</taxon>
        <taxon>Paraneoptera</taxon>
        <taxon>Hemiptera</taxon>
        <taxon>Heteroptera</taxon>
        <taxon>Panheteroptera</taxon>
        <taxon>Nepomorpha</taxon>
        <taxon>Nepidae</taxon>
        <taxon>Ranatrinae</taxon>
        <taxon>Ranatra</taxon>
    </lineage>
</organism>
<gene>
    <name evidence="3" type="ORF">AAG570_005130</name>
</gene>
<dbReference type="Proteomes" id="UP001558652">
    <property type="component" value="Unassembled WGS sequence"/>
</dbReference>
<dbReference type="CDD" id="cd12887">
    <property type="entry name" value="SPRY_NHR_like"/>
    <property type="match status" value="5"/>
</dbReference>
<feature type="domain" description="NHR" evidence="2">
    <location>
        <begin position="251"/>
        <end position="417"/>
    </location>
</feature>
<sequence>MSSSTTSNYRGGGGDDNNQQSLQQPLNNNLPHSPTTSGITPSNSVGSERLRFHERTGSLVKLSCNGRAAERMRPLDEFNNAVVMTHRPLVSDTMFEIRIDRLVKKWSGSIEVGVTTHDPSQLEFPATMTNMRSGTVMMSGCGILTNGKGTKREYGEYNLDELRVGDRIGMMRKSNGDLHYFINGLDQGVAASRVPESIWGVVDLYGMTVKVTIVDRDEREEQNLITRRNTVLRENVMQSLTDVSDDDSEDRLLFHPNCGSHAAVINNGRTAHRPNSLDDFNNAVVLTNRPLKLNEVFEVRIDKMVTKWAGSIEVGVTTHAPNELEYPSTMTNVRSGTWIMTGNSVMHNGTSVIDDYGQNLDRLQMGSRVGVVIREGGCLHFLVNGEDQGEAGVGLPPRLYAVIDLYGQATQASIVSHCPSCSPTAPLPPASEIHFHSVHGRNARVTNGGKTASRPRSTVEFNDAIVITNRPLRPGEMFSVVVERIVDRWSGSIEAGVTAIRPDELELPGTMTDLDHDTWMLSGFAVMKDGVTLRHGYPLDLDNVGVGSVVGMKLLEGGSLHYYLDGVDQGEACSGLPEAVYPVVDLYGQCAQVSIVSSLEPVMEIDESTCHQLPSHSPSDTTVLPNHQHLLHKLHSVVGTAVTLDERLISAWRSCQVPCGGLVYGSAPLATGELFEVVLESHAGQWAGALAVGLASGPQPLDKSRVPLQITAVKEYVCYVAGSDVFQNGELIRRNYCPSLEWPRPPARIGIKRATDATLHLYLDGVDQGVAAHNIPKKVYPVIDMYGSTCGLRVVSKEGVPNIADAPTQPAHAELESLCDKNYVEGASSEGKKNNEDMEKSVEDGDLVSEIHDVDGDLHVFHELHGRNVQVSENRLAAKRVASYNQGLVLVNNHSSRRGHLFQICVESLNTRWVSSLSIGIASPSTLSSTLPVTALGLKKDAWIISGDCVYHNGYKVKSKYGPNLDTLGVGSLVGILVDEENNLKLFVNGVDHGVAATNVPKLWIPVLDLYGMCDQRRVIRRGRRNSESPPGLQGHLGSVARTQPEEEVVVGWTQQEPNQTR</sequence>
<feature type="domain" description="NHR" evidence="2">
    <location>
        <begin position="49"/>
        <end position="216"/>
    </location>
</feature>
<dbReference type="PANTHER" id="PTHR12429">
    <property type="entry name" value="NEURALIZED"/>
    <property type="match status" value="1"/>
</dbReference>
<dbReference type="SMART" id="SM00588">
    <property type="entry name" value="NEUZ"/>
    <property type="match status" value="4"/>
</dbReference>
<name>A0ABD0YCA4_9HEMI</name>
<feature type="compositionally biased region" description="Polar residues" evidence="1">
    <location>
        <begin position="35"/>
        <end position="45"/>
    </location>
</feature>
<feature type="domain" description="NHR" evidence="2">
    <location>
        <begin position="858"/>
        <end position="1022"/>
    </location>
</feature>
<dbReference type="SUPFAM" id="SSF49899">
    <property type="entry name" value="Concanavalin A-like lectins/glucanases"/>
    <property type="match status" value="2"/>
</dbReference>
<dbReference type="Gene3D" id="2.60.120.920">
    <property type="match status" value="5"/>
</dbReference>
<feature type="region of interest" description="Disordered" evidence="1">
    <location>
        <begin position="1"/>
        <end position="45"/>
    </location>
</feature>
<accession>A0ABD0YCA4</accession>
<comment type="caution">
    <text evidence="3">The sequence shown here is derived from an EMBL/GenBank/DDBJ whole genome shotgun (WGS) entry which is preliminary data.</text>
</comment>
<feature type="region of interest" description="Disordered" evidence="1">
    <location>
        <begin position="1022"/>
        <end position="1062"/>
    </location>
</feature>
<dbReference type="AlphaFoldDB" id="A0ABD0YCA4"/>
<dbReference type="InterPro" id="IPR037962">
    <property type="entry name" value="Neuralized"/>
</dbReference>
<dbReference type="PANTHER" id="PTHR12429:SF14">
    <property type="entry name" value="NEURALIZED-LIKE PROTEIN 4"/>
    <property type="match status" value="1"/>
</dbReference>